<feature type="region of interest" description="Disordered" evidence="1">
    <location>
        <begin position="1"/>
        <end position="31"/>
    </location>
</feature>
<organism evidence="2 3">
    <name type="scientific">Collybiopsis luxurians FD-317 M1</name>
    <dbReference type="NCBI Taxonomy" id="944289"/>
    <lineage>
        <taxon>Eukaryota</taxon>
        <taxon>Fungi</taxon>
        <taxon>Dikarya</taxon>
        <taxon>Basidiomycota</taxon>
        <taxon>Agaricomycotina</taxon>
        <taxon>Agaricomycetes</taxon>
        <taxon>Agaricomycetidae</taxon>
        <taxon>Agaricales</taxon>
        <taxon>Marasmiineae</taxon>
        <taxon>Omphalotaceae</taxon>
        <taxon>Collybiopsis</taxon>
        <taxon>Collybiopsis luxurians</taxon>
    </lineage>
</organism>
<proteinExistence type="predicted"/>
<dbReference type="HOGENOM" id="CLU_2223567_0_0_1"/>
<reference evidence="2 3" key="1">
    <citation type="submission" date="2014-04" db="EMBL/GenBank/DDBJ databases">
        <title>Evolutionary Origins and Diversification of the Mycorrhizal Mutualists.</title>
        <authorList>
            <consortium name="DOE Joint Genome Institute"/>
            <consortium name="Mycorrhizal Genomics Consortium"/>
            <person name="Kohler A."/>
            <person name="Kuo A."/>
            <person name="Nagy L.G."/>
            <person name="Floudas D."/>
            <person name="Copeland A."/>
            <person name="Barry K.W."/>
            <person name="Cichocki N."/>
            <person name="Veneault-Fourrey C."/>
            <person name="LaButti K."/>
            <person name="Lindquist E.A."/>
            <person name="Lipzen A."/>
            <person name="Lundell T."/>
            <person name="Morin E."/>
            <person name="Murat C."/>
            <person name="Riley R."/>
            <person name="Ohm R."/>
            <person name="Sun H."/>
            <person name="Tunlid A."/>
            <person name="Henrissat B."/>
            <person name="Grigoriev I.V."/>
            <person name="Hibbett D.S."/>
            <person name="Martin F."/>
        </authorList>
    </citation>
    <scope>NUCLEOTIDE SEQUENCE [LARGE SCALE GENOMIC DNA]</scope>
    <source>
        <strain evidence="2 3">FD-317 M1</strain>
    </source>
</reference>
<evidence type="ECO:0000256" key="1">
    <source>
        <dbReference type="SAM" id="MobiDB-lite"/>
    </source>
</evidence>
<accession>A0A0D0BSP3</accession>
<dbReference type="Proteomes" id="UP000053593">
    <property type="component" value="Unassembled WGS sequence"/>
</dbReference>
<dbReference type="EMBL" id="KN834785">
    <property type="protein sequence ID" value="KIK58381.1"/>
    <property type="molecule type" value="Genomic_DNA"/>
</dbReference>
<protein>
    <submittedName>
        <fullName evidence="2">Uncharacterized protein</fullName>
    </submittedName>
</protein>
<name>A0A0D0BSP3_9AGAR</name>
<gene>
    <name evidence="2" type="ORF">GYMLUDRAFT_695470</name>
</gene>
<keyword evidence="3" id="KW-1185">Reference proteome</keyword>
<evidence type="ECO:0000313" key="3">
    <source>
        <dbReference type="Proteomes" id="UP000053593"/>
    </source>
</evidence>
<evidence type="ECO:0000313" key="2">
    <source>
        <dbReference type="EMBL" id="KIK58381.1"/>
    </source>
</evidence>
<sequence>MSSSSSKGDSNKKEVDDDDLSPPPEFFANNDQLTSKMSTWNFRVRGKDYISTPEMVLRRRRQLLQCIQVLQLPLLELHPRSPLLSRILVEPSPEYLSSPVLGSQWR</sequence>
<dbReference type="AlphaFoldDB" id="A0A0D0BSP3"/>